<comment type="caution">
    <text evidence="3">The sequence shown here is derived from an EMBL/GenBank/DDBJ whole genome shotgun (WGS) entry which is preliminary data.</text>
</comment>
<dbReference type="Proteomes" id="UP000663866">
    <property type="component" value="Unassembled WGS sequence"/>
</dbReference>
<keyword evidence="4" id="KW-1185">Reference proteome</keyword>
<feature type="region of interest" description="Disordered" evidence="1">
    <location>
        <begin position="92"/>
        <end position="127"/>
    </location>
</feature>
<evidence type="ECO:0000256" key="2">
    <source>
        <dbReference type="SAM" id="Phobius"/>
    </source>
</evidence>
<evidence type="ECO:0000313" key="3">
    <source>
        <dbReference type="EMBL" id="CAF4176458.1"/>
    </source>
</evidence>
<feature type="transmembrane region" description="Helical" evidence="2">
    <location>
        <begin position="20"/>
        <end position="38"/>
    </location>
</feature>
<keyword evidence="2" id="KW-1133">Transmembrane helix</keyword>
<dbReference type="AlphaFoldDB" id="A0A819ZFZ9"/>
<reference evidence="3" key="1">
    <citation type="submission" date="2021-02" db="EMBL/GenBank/DDBJ databases">
        <authorList>
            <person name="Nowell W R."/>
        </authorList>
    </citation>
    <scope>NUCLEOTIDE SEQUENCE</scope>
</reference>
<feature type="compositionally biased region" description="Basic residues" evidence="1">
    <location>
        <begin position="118"/>
        <end position="127"/>
    </location>
</feature>
<evidence type="ECO:0000256" key="1">
    <source>
        <dbReference type="SAM" id="MobiDB-lite"/>
    </source>
</evidence>
<name>A0A819ZFZ9_9BILA</name>
<protein>
    <submittedName>
        <fullName evidence="3">Uncharacterized protein</fullName>
    </submittedName>
</protein>
<keyword evidence="2" id="KW-0812">Transmembrane</keyword>
<keyword evidence="2" id="KW-0472">Membrane</keyword>
<dbReference type="EMBL" id="CAJOBG010006110">
    <property type="protein sequence ID" value="CAF4176458.1"/>
    <property type="molecule type" value="Genomic_DNA"/>
</dbReference>
<gene>
    <name evidence="3" type="ORF">OVN521_LOCUS25018</name>
</gene>
<organism evidence="3 4">
    <name type="scientific">Rotaria magnacalcarata</name>
    <dbReference type="NCBI Taxonomy" id="392030"/>
    <lineage>
        <taxon>Eukaryota</taxon>
        <taxon>Metazoa</taxon>
        <taxon>Spiralia</taxon>
        <taxon>Gnathifera</taxon>
        <taxon>Rotifera</taxon>
        <taxon>Eurotatoria</taxon>
        <taxon>Bdelloidea</taxon>
        <taxon>Philodinida</taxon>
        <taxon>Philodinidae</taxon>
        <taxon>Rotaria</taxon>
    </lineage>
</organism>
<sequence>MYAYKGRIEKNYNETGKPLVHLFSIIFVSILIHVYGAIDVESHDDENFTSNRYNNIISRRQNDFTSNRNNNVSYRQNNNNIFYNRNFQQRYNRNSVSNDSMHSHYGYTNGPQRSRSIQSRKHRPRGA</sequence>
<accession>A0A819ZFZ9</accession>
<proteinExistence type="predicted"/>
<evidence type="ECO:0000313" key="4">
    <source>
        <dbReference type="Proteomes" id="UP000663866"/>
    </source>
</evidence>